<evidence type="ECO:0000259" key="1">
    <source>
        <dbReference type="PROSITE" id="PS50042"/>
    </source>
</evidence>
<dbReference type="InterPro" id="IPR014710">
    <property type="entry name" value="RmlC-like_jellyroll"/>
</dbReference>
<gene>
    <name evidence="2" type="ORF">SAMN05216490_2454</name>
</gene>
<dbReference type="Pfam" id="PF00027">
    <property type="entry name" value="cNMP_binding"/>
    <property type="match status" value="1"/>
</dbReference>
<dbReference type="SMART" id="SM00100">
    <property type="entry name" value="cNMP"/>
    <property type="match status" value="1"/>
</dbReference>
<dbReference type="EMBL" id="LT629740">
    <property type="protein sequence ID" value="SDT08698.1"/>
    <property type="molecule type" value="Genomic_DNA"/>
</dbReference>
<reference evidence="2 3" key="1">
    <citation type="submission" date="2016-10" db="EMBL/GenBank/DDBJ databases">
        <authorList>
            <person name="de Groot N.N."/>
        </authorList>
    </citation>
    <scope>NUCLEOTIDE SEQUENCE [LARGE SCALE GENOMIC DNA]</scope>
    <source>
        <strain evidence="2 3">MP1X4</strain>
    </source>
</reference>
<feature type="domain" description="Cyclic nucleotide-binding" evidence="1">
    <location>
        <begin position="11"/>
        <end position="114"/>
    </location>
</feature>
<protein>
    <submittedName>
        <fullName evidence="2">cAMP-binding domain of CRP or a regulatory subunit of cAMP-dependent protein kinases</fullName>
    </submittedName>
</protein>
<dbReference type="SUPFAM" id="SSF51206">
    <property type="entry name" value="cAMP-binding domain-like"/>
    <property type="match status" value="1"/>
</dbReference>
<sequence length="190" mass="22012">MYMQLISYLQLLRNIPKEDENIIASYFAHKTFKEGDILFKEGKICRELFFVYEGVIRIVSINDKGIELTHFFCKENQFCTILQSFTDETPATAGIHAACDAEVLVITKSKLLDLYKQLPYMKEIIDELNQLRLIEKVNIRNTFLGEDAEGKYRLFVVQNPDIALRVPLKDIASYLGITPQSLSRIRKNIR</sequence>
<dbReference type="InterPro" id="IPR018490">
    <property type="entry name" value="cNMP-bd_dom_sf"/>
</dbReference>
<dbReference type="AlphaFoldDB" id="A0A1H1XHH5"/>
<dbReference type="STRING" id="652787.SAMN05216490_2454"/>
<dbReference type="GO" id="GO:0016301">
    <property type="term" value="F:kinase activity"/>
    <property type="evidence" value="ECO:0007669"/>
    <property type="project" value="UniProtKB-KW"/>
</dbReference>
<dbReference type="Gene3D" id="2.60.120.10">
    <property type="entry name" value="Jelly Rolls"/>
    <property type="match status" value="1"/>
</dbReference>
<proteinExistence type="predicted"/>
<dbReference type="PROSITE" id="PS50042">
    <property type="entry name" value="CNMP_BINDING_3"/>
    <property type="match status" value="1"/>
</dbReference>
<accession>A0A1H1XHH5</accession>
<evidence type="ECO:0000313" key="3">
    <source>
        <dbReference type="Proteomes" id="UP000199679"/>
    </source>
</evidence>
<dbReference type="InterPro" id="IPR000595">
    <property type="entry name" value="cNMP-bd_dom"/>
</dbReference>
<dbReference type="Proteomes" id="UP000199679">
    <property type="component" value="Chromosome I"/>
</dbReference>
<keyword evidence="2" id="KW-0808">Transferase</keyword>
<evidence type="ECO:0000313" key="2">
    <source>
        <dbReference type="EMBL" id="SDT08698.1"/>
    </source>
</evidence>
<organism evidence="2 3">
    <name type="scientific">Mucilaginibacter mallensis</name>
    <dbReference type="NCBI Taxonomy" id="652787"/>
    <lineage>
        <taxon>Bacteria</taxon>
        <taxon>Pseudomonadati</taxon>
        <taxon>Bacteroidota</taxon>
        <taxon>Sphingobacteriia</taxon>
        <taxon>Sphingobacteriales</taxon>
        <taxon>Sphingobacteriaceae</taxon>
        <taxon>Mucilaginibacter</taxon>
    </lineage>
</organism>
<dbReference type="RefSeq" id="WP_091372930.1">
    <property type="nucleotide sequence ID" value="NZ_LT629740.1"/>
</dbReference>
<keyword evidence="2" id="KW-0418">Kinase</keyword>
<name>A0A1H1XHH5_MUCMA</name>
<dbReference type="OrthoDB" id="758145at2"/>
<keyword evidence="3" id="KW-1185">Reference proteome</keyword>
<dbReference type="CDD" id="cd00038">
    <property type="entry name" value="CAP_ED"/>
    <property type="match status" value="1"/>
</dbReference>